<comment type="caution">
    <text evidence="2">The sequence shown here is derived from an EMBL/GenBank/DDBJ whole genome shotgun (WGS) entry which is preliminary data.</text>
</comment>
<dbReference type="GO" id="GO:0016787">
    <property type="term" value="F:hydrolase activity"/>
    <property type="evidence" value="ECO:0007669"/>
    <property type="project" value="UniProtKB-KW"/>
</dbReference>
<evidence type="ECO:0000259" key="1">
    <source>
        <dbReference type="Pfam" id="PF03372"/>
    </source>
</evidence>
<keyword evidence="2" id="KW-0378">Hydrolase</keyword>
<dbReference type="Gene3D" id="3.60.10.10">
    <property type="entry name" value="Endonuclease/exonuclease/phosphatase"/>
    <property type="match status" value="1"/>
</dbReference>
<evidence type="ECO:0000313" key="3">
    <source>
        <dbReference type="Proteomes" id="UP000572377"/>
    </source>
</evidence>
<protein>
    <submittedName>
        <fullName evidence="2">Metal-dependent hydrolase</fullName>
    </submittedName>
</protein>
<keyword evidence="3" id="KW-1185">Reference proteome</keyword>
<reference evidence="2 3" key="1">
    <citation type="submission" date="2020-05" db="EMBL/GenBank/DDBJ databases">
        <title>Gimesia benthica sp. nov., a novel planctomycete isolated from a deep-sea water sample of the Northwest Indian Ocean.</title>
        <authorList>
            <person name="Wang J."/>
            <person name="Ruan C."/>
            <person name="Song L."/>
            <person name="Zhu Y."/>
            <person name="Li A."/>
            <person name="Zheng X."/>
            <person name="Wang L."/>
            <person name="Lu Z."/>
            <person name="Huang Y."/>
            <person name="Du W."/>
            <person name="Zhou Y."/>
            <person name="Huang L."/>
            <person name="Dai X."/>
        </authorList>
    </citation>
    <scope>NUCLEOTIDE SEQUENCE [LARGE SCALE GENOMIC DNA]</scope>
    <source>
        <strain evidence="2 3">YYQ-30</strain>
    </source>
</reference>
<dbReference type="PANTHER" id="PTHR14859:SF15">
    <property type="entry name" value="ENDONUCLEASE_EXONUCLEASE_PHOSPHATASE DOMAIN-CONTAINING PROTEIN"/>
    <property type="match status" value="1"/>
</dbReference>
<proteinExistence type="predicted"/>
<dbReference type="AlphaFoldDB" id="A0A849L4I8"/>
<organism evidence="2 3">
    <name type="scientific">Halovulum dunhuangense</name>
    <dbReference type="NCBI Taxonomy" id="1505036"/>
    <lineage>
        <taxon>Bacteria</taxon>
        <taxon>Pseudomonadati</taxon>
        <taxon>Pseudomonadota</taxon>
        <taxon>Alphaproteobacteria</taxon>
        <taxon>Rhodobacterales</taxon>
        <taxon>Paracoccaceae</taxon>
        <taxon>Halovulum</taxon>
    </lineage>
</organism>
<dbReference type="InterPro" id="IPR036691">
    <property type="entry name" value="Endo/exonu/phosph_ase_sf"/>
</dbReference>
<dbReference type="InterPro" id="IPR051916">
    <property type="entry name" value="GPI-anchor_lipid_remodeler"/>
</dbReference>
<dbReference type="GO" id="GO:0016020">
    <property type="term" value="C:membrane"/>
    <property type="evidence" value="ECO:0007669"/>
    <property type="project" value="GOC"/>
</dbReference>
<dbReference type="SUPFAM" id="SSF56219">
    <property type="entry name" value="DNase I-like"/>
    <property type="match status" value="1"/>
</dbReference>
<sequence>MSQAPTPSLVAAAALRIASYNIRKCVGLDWRRRPARVMEVIDALGADVIALQEADRRLGPRRAALPHDMVARAGWHALPGHAAGGVSLGFHGNAILLRPEAEIEELAPLHLPALEPRGALVADIRLRGRGLRIVGVHLGLRRRDRRRQIMAIAADLALRDPRPTIIMGDFNSWGGAEDFAALGPGFAVHAPGHSFHAARPLAPLDRIVTGPGVTLTAHGVHRDGPAPRASDHLPIWADIAV</sequence>
<dbReference type="RefSeq" id="WP_171325896.1">
    <property type="nucleotide sequence ID" value="NZ_JABFBC010000002.1"/>
</dbReference>
<name>A0A849L4I8_9RHOB</name>
<dbReference type="GO" id="GO:0006506">
    <property type="term" value="P:GPI anchor biosynthetic process"/>
    <property type="evidence" value="ECO:0007669"/>
    <property type="project" value="TreeGrafter"/>
</dbReference>
<dbReference type="InterPro" id="IPR005135">
    <property type="entry name" value="Endo/exonuclease/phosphatase"/>
</dbReference>
<dbReference type="Proteomes" id="UP000572377">
    <property type="component" value="Unassembled WGS sequence"/>
</dbReference>
<evidence type="ECO:0000313" key="2">
    <source>
        <dbReference type="EMBL" id="NNU81173.1"/>
    </source>
</evidence>
<gene>
    <name evidence="2" type="ORF">HMH01_12075</name>
</gene>
<dbReference type="PANTHER" id="PTHR14859">
    <property type="entry name" value="CALCOFLUOR WHITE HYPERSENSITIVE PROTEIN PRECURSOR"/>
    <property type="match status" value="1"/>
</dbReference>
<accession>A0A849L4I8</accession>
<feature type="domain" description="Endonuclease/exonuclease/phosphatase" evidence="1">
    <location>
        <begin position="18"/>
        <end position="232"/>
    </location>
</feature>
<dbReference type="EMBL" id="JABFBC010000002">
    <property type="protein sequence ID" value="NNU81173.1"/>
    <property type="molecule type" value="Genomic_DNA"/>
</dbReference>
<dbReference type="Pfam" id="PF03372">
    <property type="entry name" value="Exo_endo_phos"/>
    <property type="match status" value="1"/>
</dbReference>